<accession>A0A0F9AR46</accession>
<protein>
    <submittedName>
        <fullName evidence="1">Uncharacterized protein</fullName>
    </submittedName>
</protein>
<sequence length="292" mass="33504">MVAPIVLAGAFAMIALGTSPIQRMINQPLNILIPNEILDPASLIEANAFGLVSDKSYRLEMKKHGFNHDRAKRLKKIAMTKLSPLDLIQLRRRGLITEKDFIKQIEMSRTDEKTVKQIEELSEFIPSVQDTIQFAVREGYREDIAETQRYDEDFPSNKRIREIELMDDKTYEKLKGSDRLIGQALQIGLKPQLLKIFWRIHWQLPSVSAGLEMFHRLRPEFNPTNPVTFETIKELLEKFPQWIYPLAVEVPRSYPGSPIRAIDIVDLALVTGYVLSMEKATGVYPRIWIGGS</sequence>
<feature type="non-terminal residue" evidence="1">
    <location>
        <position position="292"/>
    </location>
</feature>
<proteinExistence type="predicted"/>
<reference evidence="1" key="1">
    <citation type="journal article" date="2015" name="Nature">
        <title>Complex archaea that bridge the gap between prokaryotes and eukaryotes.</title>
        <authorList>
            <person name="Spang A."/>
            <person name="Saw J.H."/>
            <person name="Jorgensen S.L."/>
            <person name="Zaremba-Niedzwiedzka K."/>
            <person name="Martijn J."/>
            <person name="Lind A.E."/>
            <person name="van Eijk R."/>
            <person name="Schleper C."/>
            <person name="Guy L."/>
            <person name="Ettema T.J."/>
        </authorList>
    </citation>
    <scope>NUCLEOTIDE SEQUENCE</scope>
</reference>
<comment type="caution">
    <text evidence="1">The sequence shown here is derived from an EMBL/GenBank/DDBJ whole genome shotgun (WGS) entry which is preliminary data.</text>
</comment>
<organism evidence="1">
    <name type="scientific">marine sediment metagenome</name>
    <dbReference type="NCBI Taxonomy" id="412755"/>
    <lineage>
        <taxon>unclassified sequences</taxon>
        <taxon>metagenomes</taxon>
        <taxon>ecological metagenomes</taxon>
    </lineage>
</organism>
<dbReference type="AlphaFoldDB" id="A0A0F9AR46"/>
<evidence type="ECO:0000313" key="1">
    <source>
        <dbReference type="EMBL" id="KKK80899.1"/>
    </source>
</evidence>
<name>A0A0F9AR46_9ZZZZ</name>
<dbReference type="EMBL" id="LAZR01053368">
    <property type="protein sequence ID" value="KKK80899.1"/>
    <property type="molecule type" value="Genomic_DNA"/>
</dbReference>
<gene>
    <name evidence="1" type="ORF">LCGC14_2818870</name>
</gene>